<evidence type="ECO:0000313" key="1">
    <source>
        <dbReference type="EMBL" id="CAH9085322.1"/>
    </source>
</evidence>
<evidence type="ECO:0008006" key="3">
    <source>
        <dbReference type="Google" id="ProtNLM"/>
    </source>
</evidence>
<dbReference type="PANTHER" id="PTHR34835">
    <property type="entry name" value="OS07G0283600 PROTEIN-RELATED"/>
    <property type="match status" value="1"/>
</dbReference>
<gene>
    <name evidence="1" type="ORF">CEPIT_LOCUS9240</name>
</gene>
<proteinExistence type="predicted"/>
<organism evidence="1 2">
    <name type="scientific">Cuscuta epithymum</name>
    <dbReference type="NCBI Taxonomy" id="186058"/>
    <lineage>
        <taxon>Eukaryota</taxon>
        <taxon>Viridiplantae</taxon>
        <taxon>Streptophyta</taxon>
        <taxon>Embryophyta</taxon>
        <taxon>Tracheophyta</taxon>
        <taxon>Spermatophyta</taxon>
        <taxon>Magnoliopsida</taxon>
        <taxon>eudicotyledons</taxon>
        <taxon>Gunneridae</taxon>
        <taxon>Pentapetalae</taxon>
        <taxon>asterids</taxon>
        <taxon>lamiids</taxon>
        <taxon>Solanales</taxon>
        <taxon>Convolvulaceae</taxon>
        <taxon>Cuscuteae</taxon>
        <taxon>Cuscuta</taxon>
        <taxon>Cuscuta subgen. Cuscuta</taxon>
    </lineage>
</organism>
<comment type="caution">
    <text evidence="1">The sequence shown here is derived from an EMBL/GenBank/DDBJ whole genome shotgun (WGS) entry which is preliminary data.</text>
</comment>
<sequence>MIEKIVADTDSGDRFIRNFVVFTVSCLIRGNQSVRSNFKILLSLVNVADIPKMNWCNYTRRSLIDACEEWQANQSKMFSGPLLFLMICYFDRVQFKGQITQTAYPTIRIWGKEKIDKRVKDERKVGFGLGKVTKRIIIVEDEDEDEEKEGKEDEENEDAEMLSKEDCVKEIIAVAQKFSDAFVEFSKLPSTISKRFPNSDILKKIYMTTADYFIKQANGKEQANENQRLFEKCTLEEDDDFFNEPGVMEALINLEKAALLKFSMPSFDLGIEFTMSQPEANANPKNQKQTDE</sequence>
<keyword evidence="2" id="KW-1185">Reference proteome</keyword>
<evidence type="ECO:0000313" key="2">
    <source>
        <dbReference type="Proteomes" id="UP001152523"/>
    </source>
</evidence>
<feature type="non-terminal residue" evidence="1">
    <location>
        <position position="292"/>
    </location>
</feature>
<dbReference type="AlphaFoldDB" id="A0AAV0CTH5"/>
<name>A0AAV0CTH5_9ASTE</name>
<dbReference type="EMBL" id="CAMAPF010000050">
    <property type="protein sequence ID" value="CAH9085322.1"/>
    <property type="molecule type" value="Genomic_DNA"/>
</dbReference>
<dbReference type="PANTHER" id="PTHR34835:SF90">
    <property type="entry name" value="AMINOTRANSFERASE-LIKE PLANT MOBILE DOMAIN-CONTAINING PROTEIN"/>
    <property type="match status" value="1"/>
</dbReference>
<protein>
    <recommendedName>
        <fullName evidence="3">DUF1985 domain-containing protein</fullName>
    </recommendedName>
</protein>
<reference evidence="1" key="1">
    <citation type="submission" date="2022-07" db="EMBL/GenBank/DDBJ databases">
        <authorList>
            <person name="Macas J."/>
            <person name="Novak P."/>
            <person name="Neumann P."/>
        </authorList>
    </citation>
    <scope>NUCLEOTIDE SEQUENCE</scope>
</reference>
<accession>A0AAV0CTH5</accession>
<dbReference type="Proteomes" id="UP001152523">
    <property type="component" value="Unassembled WGS sequence"/>
</dbReference>